<dbReference type="Gene3D" id="3.40.630.30">
    <property type="match status" value="1"/>
</dbReference>
<evidence type="ECO:0000259" key="3">
    <source>
        <dbReference type="PROSITE" id="PS51186"/>
    </source>
</evidence>
<dbReference type="PANTHER" id="PTHR42919">
    <property type="entry name" value="N-ALPHA-ACETYLTRANSFERASE"/>
    <property type="match status" value="1"/>
</dbReference>
<proteinExistence type="predicted"/>
<evidence type="ECO:0000313" key="4">
    <source>
        <dbReference type="EMBL" id="RDB02592.1"/>
    </source>
</evidence>
<sequence>MNVEVKKLTGDEVEPFIELIHLFRDVFETDKVTKAQPEHLRRLLARPDFVVFVAQFANQVIGGLTAYILPQYHSEKPVVYLYDIAVGTTYQGQGVGTKLLTQLMQYCRNLGTEELFVQADKEDSLAIDFYRTTGGAAMEVIQFTYPLNQ</sequence>
<dbReference type="Proteomes" id="UP000253141">
    <property type="component" value="Unassembled WGS sequence"/>
</dbReference>
<dbReference type="EMBL" id="QPIW01000040">
    <property type="protein sequence ID" value="RDB02592.1"/>
    <property type="molecule type" value="Genomic_DNA"/>
</dbReference>
<accession>A0A369I0N6</accession>
<keyword evidence="5" id="KW-1185">Reference proteome</keyword>
<keyword evidence="1 4" id="KW-0808">Transferase</keyword>
<dbReference type="GO" id="GO:0016747">
    <property type="term" value="F:acyltransferase activity, transferring groups other than amino-acyl groups"/>
    <property type="evidence" value="ECO:0007669"/>
    <property type="project" value="InterPro"/>
</dbReference>
<organism evidence="4 5">
    <name type="scientific">Runella aurantiaca</name>
    <dbReference type="NCBI Taxonomy" id="2282308"/>
    <lineage>
        <taxon>Bacteria</taxon>
        <taxon>Pseudomonadati</taxon>
        <taxon>Bacteroidota</taxon>
        <taxon>Cytophagia</taxon>
        <taxon>Cytophagales</taxon>
        <taxon>Spirosomataceae</taxon>
        <taxon>Runella</taxon>
    </lineage>
</organism>
<name>A0A369I0N6_9BACT</name>
<dbReference type="InterPro" id="IPR051556">
    <property type="entry name" value="N-term/lysine_N-AcTrnsfr"/>
</dbReference>
<gene>
    <name evidence="4" type="ORF">DVG78_28155</name>
</gene>
<reference evidence="4 5" key="1">
    <citation type="submission" date="2018-07" db="EMBL/GenBank/DDBJ databases">
        <title>Genome analysis of Runella aurantiaca.</title>
        <authorList>
            <person name="Yang X."/>
        </authorList>
    </citation>
    <scope>NUCLEOTIDE SEQUENCE [LARGE SCALE GENOMIC DNA]</scope>
    <source>
        <strain evidence="4 5">YX9</strain>
    </source>
</reference>
<evidence type="ECO:0000256" key="1">
    <source>
        <dbReference type="ARBA" id="ARBA00022679"/>
    </source>
</evidence>
<comment type="caution">
    <text evidence="4">The sequence shown here is derived from an EMBL/GenBank/DDBJ whole genome shotgun (WGS) entry which is preliminary data.</text>
</comment>
<dbReference type="AlphaFoldDB" id="A0A369I0N6"/>
<feature type="domain" description="N-acetyltransferase" evidence="3">
    <location>
        <begin position="3"/>
        <end position="149"/>
    </location>
</feature>
<dbReference type="SUPFAM" id="SSF55729">
    <property type="entry name" value="Acyl-CoA N-acyltransferases (Nat)"/>
    <property type="match status" value="1"/>
</dbReference>
<dbReference type="RefSeq" id="WP_114464345.1">
    <property type="nucleotide sequence ID" value="NZ_QPIW01000040.1"/>
</dbReference>
<dbReference type="PROSITE" id="PS51186">
    <property type="entry name" value="GNAT"/>
    <property type="match status" value="1"/>
</dbReference>
<dbReference type="InterPro" id="IPR016181">
    <property type="entry name" value="Acyl_CoA_acyltransferase"/>
</dbReference>
<dbReference type="OrthoDB" id="9797178at2"/>
<dbReference type="Pfam" id="PF00583">
    <property type="entry name" value="Acetyltransf_1"/>
    <property type="match status" value="1"/>
</dbReference>
<keyword evidence="2" id="KW-0012">Acyltransferase</keyword>
<dbReference type="CDD" id="cd04301">
    <property type="entry name" value="NAT_SF"/>
    <property type="match status" value="1"/>
</dbReference>
<dbReference type="PANTHER" id="PTHR42919:SF8">
    <property type="entry name" value="N-ALPHA-ACETYLTRANSFERASE 50"/>
    <property type="match status" value="1"/>
</dbReference>
<protein>
    <submittedName>
        <fullName evidence="4">GNAT family N-acetyltransferase</fullName>
    </submittedName>
</protein>
<evidence type="ECO:0000313" key="5">
    <source>
        <dbReference type="Proteomes" id="UP000253141"/>
    </source>
</evidence>
<dbReference type="InterPro" id="IPR000182">
    <property type="entry name" value="GNAT_dom"/>
</dbReference>
<evidence type="ECO:0000256" key="2">
    <source>
        <dbReference type="ARBA" id="ARBA00023315"/>
    </source>
</evidence>